<evidence type="ECO:0000256" key="2">
    <source>
        <dbReference type="ARBA" id="ARBA00012485"/>
    </source>
</evidence>
<feature type="compositionally biased region" description="Basic and acidic residues" evidence="4">
    <location>
        <begin position="45"/>
        <end position="55"/>
    </location>
</feature>
<organism evidence="6 7">
    <name type="scientific">Phialemonium thermophilum</name>
    <dbReference type="NCBI Taxonomy" id="223376"/>
    <lineage>
        <taxon>Eukaryota</taxon>
        <taxon>Fungi</taxon>
        <taxon>Dikarya</taxon>
        <taxon>Ascomycota</taxon>
        <taxon>Pezizomycotina</taxon>
        <taxon>Sordariomycetes</taxon>
        <taxon>Sordariomycetidae</taxon>
        <taxon>Cephalothecales</taxon>
        <taxon>Cephalothecaceae</taxon>
        <taxon>Phialemonium</taxon>
    </lineage>
</organism>
<proteinExistence type="predicted"/>
<accession>A0ABR3V2Z5</accession>
<evidence type="ECO:0000313" key="7">
    <source>
        <dbReference type="Proteomes" id="UP001586593"/>
    </source>
</evidence>
<gene>
    <name evidence="6" type="ORF">VTK73DRAFT_5189</name>
</gene>
<evidence type="ECO:0000256" key="1">
    <source>
        <dbReference type="ARBA" id="ARBA00000885"/>
    </source>
</evidence>
<dbReference type="InterPro" id="IPR011989">
    <property type="entry name" value="ARM-like"/>
</dbReference>
<reference evidence="6 7" key="1">
    <citation type="journal article" date="2024" name="Commun. Biol.">
        <title>Comparative genomic analysis of thermophilic fungi reveals convergent evolutionary adaptations and gene losses.</title>
        <authorList>
            <person name="Steindorff A.S."/>
            <person name="Aguilar-Pontes M.V."/>
            <person name="Robinson A.J."/>
            <person name="Andreopoulos B."/>
            <person name="LaButti K."/>
            <person name="Kuo A."/>
            <person name="Mondo S."/>
            <person name="Riley R."/>
            <person name="Otillar R."/>
            <person name="Haridas S."/>
            <person name="Lipzen A."/>
            <person name="Grimwood J."/>
            <person name="Schmutz J."/>
            <person name="Clum A."/>
            <person name="Reid I.D."/>
            <person name="Moisan M.C."/>
            <person name="Butler G."/>
            <person name="Nguyen T.T.M."/>
            <person name="Dewar K."/>
            <person name="Conant G."/>
            <person name="Drula E."/>
            <person name="Henrissat B."/>
            <person name="Hansel C."/>
            <person name="Singer S."/>
            <person name="Hutchinson M.I."/>
            <person name="de Vries R.P."/>
            <person name="Natvig D.O."/>
            <person name="Powell A.J."/>
            <person name="Tsang A."/>
            <person name="Grigoriev I.V."/>
        </authorList>
    </citation>
    <scope>NUCLEOTIDE SEQUENCE [LARGE SCALE GENOMIC DNA]</scope>
    <source>
        <strain evidence="6 7">ATCC 24622</strain>
    </source>
</reference>
<evidence type="ECO:0000256" key="3">
    <source>
        <dbReference type="ARBA" id="ARBA00022679"/>
    </source>
</evidence>
<comment type="caution">
    <text evidence="6">The sequence shown here is derived from an EMBL/GenBank/DDBJ whole genome shotgun (WGS) entry which is preliminary data.</text>
</comment>
<dbReference type="Pfam" id="PF25579">
    <property type="entry name" value="TPR_TRIP12_N"/>
    <property type="match status" value="1"/>
</dbReference>
<feature type="compositionally biased region" description="Acidic residues" evidence="4">
    <location>
        <begin position="77"/>
        <end position="88"/>
    </location>
</feature>
<dbReference type="SUPFAM" id="SSF48371">
    <property type="entry name" value="ARM repeat"/>
    <property type="match status" value="1"/>
</dbReference>
<comment type="catalytic activity">
    <reaction evidence="1">
        <text>S-ubiquitinyl-[E2 ubiquitin-conjugating enzyme]-L-cysteine + [acceptor protein]-L-lysine = [E2 ubiquitin-conjugating enzyme]-L-cysteine + N(6)-ubiquitinyl-[acceptor protein]-L-lysine.</text>
        <dbReference type="EC" id="2.3.2.26"/>
    </reaction>
</comment>
<name>A0ABR3V2Z5_9PEZI</name>
<keyword evidence="7" id="KW-1185">Reference proteome</keyword>
<dbReference type="Proteomes" id="UP001586593">
    <property type="component" value="Unassembled WGS sequence"/>
</dbReference>
<feature type="compositionally biased region" description="Pro residues" evidence="4">
    <location>
        <begin position="12"/>
        <end position="25"/>
    </location>
</feature>
<dbReference type="InterPro" id="IPR057948">
    <property type="entry name" value="TPR_TRIP12_N"/>
</dbReference>
<dbReference type="Gene3D" id="1.25.10.10">
    <property type="entry name" value="Leucine-rich Repeat Variant"/>
    <property type="match status" value="1"/>
</dbReference>
<evidence type="ECO:0000256" key="4">
    <source>
        <dbReference type="SAM" id="MobiDB-lite"/>
    </source>
</evidence>
<protein>
    <recommendedName>
        <fullName evidence="2">HECT-type E3 ubiquitin transferase</fullName>
        <ecNumber evidence="2">2.3.2.26</ecNumber>
    </recommendedName>
</protein>
<evidence type="ECO:0000259" key="5">
    <source>
        <dbReference type="Pfam" id="PF25579"/>
    </source>
</evidence>
<feature type="region of interest" description="Disordered" evidence="4">
    <location>
        <begin position="1"/>
        <end position="102"/>
    </location>
</feature>
<dbReference type="InterPro" id="IPR016024">
    <property type="entry name" value="ARM-type_fold"/>
</dbReference>
<dbReference type="EMBL" id="JAZHXJ010002905">
    <property type="protein sequence ID" value="KAL1836149.1"/>
    <property type="molecule type" value="Genomic_DNA"/>
</dbReference>
<dbReference type="PANTHER" id="PTHR45670:SF1">
    <property type="entry name" value="E3 UBIQUITIN-PROTEIN LIGASE HECTD1"/>
    <property type="match status" value="1"/>
</dbReference>
<dbReference type="PANTHER" id="PTHR45670">
    <property type="entry name" value="E3 UBIQUITIN-PROTEIN LIGASE TRIP12"/>
    <property type="match status" value="1"/>
</dbReference>
<feature type="compositionally biased region" description="Acidic residues" evidence="4">
    <location>
        <begin position="56"/>
        <end position="68"/>
    </location>
</feature>
<sequence>MTGTGESEKELVPPPPPPPPPPAPEETPGGRGDDADDEDDNNNNHNHDDHDHDHDREEEEDDDDDDEDHDPHRYNGDNDDDDDDDDDPFGVFGSHGPAGHGLPGTLRALTGVLSGTSARLRDILAHLRQKDDPSLQLIALQELSELLLVSNEDNLSGHFSPDAFVKELVSLMQQPGEPLAGGGGDDDLMMMMQSGAGAEALPASTANVVYGGAVPVLCQKLLEIPFIDLAEQALSTLEKISVEYPASIVREGGLTACLSYLDFFATGTQRVAVTTAANCCRNIPQDSFPVVRDVMPILLNVLGSSDQRVVEQAALCVSRIVESFKYHAAKLEELVGVDLLRAVLGLLAPGTTNLIGPHIHTHCSA</sequence>
<dbReference type="InterPro" id="IPR045322">
    <property type="entry name" value="HECTD1/TRIP12-like"/>
</dbReference>
<dbReference type="EC" id="2.3.2.26" evidence="2"/>
<keyword evidence="3" id="KW-0808">Transferase</keyword>
<feature type="domain" description="E3 ubiquitin-protein ligase TRIP12-like TPR repeats" evidence="5">
    <location>
        <begin position="49"/>
        <end position="246"/>
    </location>
</feature>
<feature type="compositionally biased region" description="Basic and acidic residues" evidence="4">
    <location>
        <begin position="1"/>
        <end position="11"/>
    </location>
</feature>
<evidence type="ECO:0000313" key="6">
    <source>
        <dbReference type="EMBL" id="KAL1836149.1"/>
    </source>
</evidence>